<evidence type="ECO:0000259" key="3">
    <source>
        <dbReference type="Pfam" id="PF10342"/>
    </source>
</evidence>
<keyword evidence="2" id="KW-0472">Membrane</keyword>
<reference evidence="4" key="1">
    <citation type="journal article" date="2015" name="Nature">
        <title>Complex archaea that bridge the gap between prokaryotes and eukaryotes.</title>
        <authorList>
            <person name="Spang A."/>
            <person name="Saw J.H."/>
            <person name="Jorgensen S.L."/>
            <person name="Zaremba-Niedzwiedzka K."/>
            <person name="Martijn J."/>
            <person name="Lind A.E."/>
            <person name="van Eijk R."/>
            <person name="Schleper C."/>
            <person name="Guy L."/>
            <person name="Ettema T.J."/>
        </authorList>
    </citation>
    <scope>NUCLEOTIDE SEQUENCE</scope>
</reference>
<sequence length="447" mass="51472">MSERLQYYKNLVCIKIKKMVLMKNKKIVFGIVIFLFAITGIYDVSNAFVDEFTLSPVSYGGYSLGNLDDGDIIKINEVDSSDTINVYIMNDDQYDILVNSGGLTWNYFIRWKDITYLSGLTFDITIDDHYFIIFYNKGLLFSRTVKVDISVEYKSIIITSPKSTGIYVFESGNNYITWTSTGNFDYVKIDLYEIGVYLETIANSVANDGSYAWYIYDDEYIDGSNYQIKISDYYDSNIFDYSDYFTIDCETEIEKTITITSPTSTDTFLPGHNYITWTTTGPIDYVRIRLYDGSNFLETIESSAYNDGSYDWYLSSYETYEGSNYRIEISDYDDNLVYTFSNYFTIEIEQGNNGVSDVYIQRIFWTALLSIIISAAVILTTAVILIHKRRRQIPKEIIPFTKEIPVKEEPVKSQERELPRITYCSSCGAEILDRTGNFCLECGAPIK</sequence>
<keyword evidence="2" id="KW-1133">Transmembrane helix</keyword>
<keyword evidence="2" id="KW-0812">Transmembrane</keyword>
<dbReference type="EMBL" id="LAZR01007001">
    <property type="protein sequence ID" value="KKM88135.1"/>
    <property type="molecule type" value="Genomic_DNA"/>
</dbReference>
<dbReference type="Pfam" id="PF10342">
    <property type="entry name" value="Kre9_KNH"/>
    <property type="match status" value="2"/>
</dbReference>
<proteinExistence type="predicted"/>
<gene>
    <name evidence="4" type="ORF">LCGC14_1261760</name>
</gene>
<organism evidence="4">
    <name type="scientific">marine sediment metagenome</name>
    <dbReference type="NCBI Taxonomy" id="412755"/>
    <lineage>
        <taxon>unclassified sequences</taxon>
        <taxon>metagenomes</taxon>
        <taxon>ecological metagenomes</taxon>
    </lineage>
</organism>
<feature type="transmembrane region" description="Helical" evidence="2">
    <location>
        <begin position="27"/>
        <end position="49"/>
    </location>
</feature>
<accession>A0A0F9NH55</accession>
<name>A0A0F9NH55_9ZZZZ</name>
<keyword evidence="1" id="KW-0732">Signal</keyword>
<evidence type="ECO:0000313" key="4">
    <source>
        <dbReference type="EMBL" id="KKM88135.1"/>
    </source>
</evidence>
<protein>
    <recommendedName>
        <fullName evidence="3">Yeast cell wall synthesis Kre9/Knh1-like N-terminal domain-containing protein</fullName>
    </recommendedName>
</protein>
<feature type="transmembrane region" description="Helical" evidence="2">
    <location>
        <begin position="363"/>
        <end position="386"/>
    </location>
</feature>
<dbReference type="InterPro" id="IPR018466">
    <property type="entry name" value="Kre9/Knh1-like_N"/>
</dbReference>
<feature type="domain" description="Yeast cell wall synthesis Kre9/Knh1-like N-terminal" evidence="3">
    <location>
        <begin position="261"/>
        <end position="346"/>
    </location>
</feature>
<dbReference type="AlphaFoldDB" id="A0A0F9NH55"/>
<evidence type="ECO:0000256" key="2">
    <source>
        <dbReference type="SAM" id="Phobius"/>
    </source>
</evidence>
<feature type="domain" description="Yeast cell wall synthesis Kre9/Knh1-like N-terminal" evidence="3">
    <location>
        <begin position="171"/>
        <end position="247"/>
    </location>
</feature>
<comment type="caution">
    <text evidence="4">The sequence shown here is derived from an EMBL/GenBank/DDBJ whole genome shotgun (WGS) entry which is preliminary data.</text>
</comment>
<evidence type="ECO:0000256" key="1">
    <source>
        <dbReference type="ARBA" id="ARBA00022729"/>
    </source>
</evidence>